<dbReference type="GO" id="GO:0046872">
    <property type="term" value="F:metal ion binding"/>
    <property type="evidence" value="ECO:0007669"/>
    <property type="project" value="UniProtKB-KW"/>
</dbReference>
<evidence type="ECO:0000256" key="6">
    <source>
        <dbReference type="ARBA" id="ARBA00023211"/>
    </source>
</evidence>
<feature type="binding site" evidence="10">
    <location>
        <begin position="198"/>
        <end position="200"/>
    </location>
    <ligand>
        <name>substrate</name>
    </ligand>
</feature>
<feature type="binding site" evidence="9">
    <location>
        <position position="99"/>
    </location>
    <ligand>
        <name>Mn(2+)</name>
        <dbReference type="ChEBI" id="CHEBI:29035"/>
        <label>2</label>
    </ligand>
</feature>
<evidence type="ECO:0000313" key="11">
    <source>
        <dbReference type="EMBL" id="SDB83179.1"/>
    </source>
</evidence>
<dbReference type="STRING" id="1577474.GA0111570_104102"/>
<protein>
    <recommendedName>
        <fullName evidence="8">Fructose-1,6-bisphosphatase</fullName>
    </recommendedName>
</protein>
<dbReference type="PANTHER" id="PTHR30447">
    <property type="entry name" value="FRUCTOSE-1,6-BISPHOSPHATASE CLASS 2"/>
    <property type="match status" value="1"/>
</dbReference>
<dbReference type="PIRSF" id="PIRSF004532">
    <property type="entry name" value="GlpX"/>
    <property type="match status" value="1"/>
</dbReference>
<dbReference type="GO" id="GO:0042132">
    <property type="term" value="F:fructose 1,6-bisphosphate 1-phosphatase activity"/>
    <property type="evidence" value="ECO:0007669"/>
    <property type="project" value="UniProtKB-EC"/>
</dbReference>
<dbReference type="GO" id="GO:0005829">
    <property type="term" value="C:cytosol"/>
    <property type="evidence" value="ECO:0007669"/>
    <property type="project" value="TreeGrafter"/>
</dbReference>
<dbReference type="GO" id="GO:0006071">
    <property type="term" value="P:glycerol metabolic process"/>
    <property type="evidence" value="ECO:0007669"/>
    <property type="project" value="InterPro"/>
</dbReference>
<evidence type="ECO:0000256" key="10">
    <source>
        <dbReference type="PIRSR" id="PIRSR004532-2"/>
    </source>
</evidence>
<evidence type="ECO:0000256" key="2">
    <source>
        <dbReference type="ARBA" id="ARBA00004742"/>
    </source>
</evidence>
<evidence type="ECO:0000256" key="1">
    <source>
        <dbReference type="ARBA" id="ARBA00001273"/>
    </source>
</evidence>
<evidence type="ECO:0000256" key="3">
    <source>
        <dbReference type="ARBA" id="ARBA00008989"/>
    </source>
</evidence>
<dbReference type="SUPFAM" id="SSF56655">
    <property type="entry name" value="Carbohydrate phosphatase"/>
    <property type="match status" value="1"/>
</dbReference>
<dbReference type="UniPathway" id="UPA00138"/>
<feature type="binding site" evidence="9">
    <location>
        <position position="96"/>
    </location>
    <ligand>
        <name>Mn(2+)</name>
        <dbReference type="ChEBI" id="CHEBI:29035"/>
        <label>2</label>
    </ligand>
</feature>
<evidence type="ECO:0000313" key="12">
    <source>
        <dbReference type="Proteomes" id="UP000199086"/>
    </source>
</evidence>
<keyword evidence="6 9" id="KW-0464">Manganese</keyword>
<feature type="binding site" evidence="10">
    <location>
        <begin position="99"/>
        <end position="101"/>
    </location>
    <ligand>
        <name>substrate</name>
    </ligand>
</feature>
<dbReference type="CDD" id="cd01516">
    <property type="entry name" value="FBPase_glpX"/>
    <property type="match status" value="1"/>
</dbReference>
<dbReference type="Proteomes" id="UP000199086">
    <property type="component" value="Unassembled WGS sequence"/>
</dbReference>
<dbReference type="Gene3D" id="3.40.190.90">
    <property type="match status" value="1"/>
</dbReference>
<feature type="binding site" evidence="9">
    <location>
        <position position="226"/>
    </location>
    <ligand>
        <name>Mn(2+)</name>
        <dbReference type="ChEBI" id="CHEBI:29035"/>
        <label>2</label>
    </ligand>
</feature>
<dbReference type="PANTHER" id="PTHR30447:SF0">
    <property type="entry name" value="FRUCTOSE-1,6-BISPHOSPHATASE 1 CLASS 2-RELATED"/>
    <property type="match status" value="1"/>
</dbReference>
<evidence type="ECO:0000256" key="7">
    <source>
        <dbReference type="ARBA" id="ARBA00023277"/>
    </source>
</evidence>
<dbReference type="GO" id="GO:0006094">
    <property type="term" value="P:gluconeogenesis"/>
    <property type="evidence" value="ECO:0007669"/>
    <property type="project" value="UniProtKB-UniPathway"/>
</dbReference>
<dbReference type="RefSeq" id="WP_245703060.1">
    <property type="nucleotide sequence ID" value="NZ_FMYF01000004.1"/>
</dbReference>
<dbReference type="InterPro" id="IPR004464">
    <property type="entry name" value="FBPase_class-2/SBPase"/>
</dbReference>
<feature type="binding site" evidence="10">
    <location>
        <position position="131"/>
    </location>
    <ligand>
        <name>substrate</name>
    </ligand>
</feature>
<keyword evidence="7 8" id="KW-0119">Carbohydrate metabolism</keyword>
<comment type="pathway">
    <text evidence="2">Carbohydrate biosynthesis; gluconeogenesis.</text>
</comment>
<evidence type="ECO:0000256" key="5">
    <source>
        <dbReference type="ARBA" id="ARBA00022801"/>
    </source>
</evidence>
<comment type="cofactor">
    <cofactor evidence="9">
        <name>Mn(2+)</name>
        <dbReference type="ChEBI" id="CHEBI:29035"/>
    </cofactor>
</comment>
<proteinExistence type="inferred from homology"/>
<sequence length="343" mass="36465">MSDPEDRKYMLTNHNLGLDLMRATEAAALAAARWAGRGQKESGDGAAVGAMREILSHVRIDGTIVIGEGEKDEAPMLANGEKVGNGDGPAMDIAVDPVDGTRLLAWGMRNSIALLAGAEGGSMYNPKECFYMEKLVVGADAADVIELDAPIAENLRRVAKAKGKGVDQITVGVLNRERHNDLINAIREAGAATRLFTDGDVAAAVMAAHPDMPALDMMAGIGGSPEGVVTACAMKALGGRILARLWPTSSEERQRTIDAGHDLDRILDTNDLVTSDNTIFVATGITPGDLVEGVTYLPNGGAHTQSIVMRSASGTIRYVDAYHHLDKVEAYRQRHEVAGIDWK</sequence>
<gene>
    <name evidence="11" type="ORF">GA0111570_104102</name>
</gene>
<feature type="binding site" evidence="9">
    <location>
        <position position="68"/>
    </location>
    <ligand>
        <name>Mn(2+)</name>
        <dbReference type="ChEBI" id="CHEBI:29035"/>
        <label>1</label>
    </ligand>
</feature>
<evidence type="ECO:0000256" key="8">
    <source>
        <dbReference type="PIRNR" id="PIRNR004532"/>
    </source>
</evidence>
<comment type="similarity">
    <text evidence="3 8">Belongs to the FBPase class 2 family.</text>
</comment>
<dbReference type="Pfam" id="PF03320">
    <property type="entry name" value="FBPase_glpX"/>
    <property type="match status" value="1"/>
</dbReference>
<feature type="binding site" evidence="10">
    <location>
        <position position="223"/>
    </location>
    <ligand>
        <name>substrate</name>
    </ligand>
</feature>
<dbReference type="Gene3D" id="3.30.540.10">
    <property type="entry name" value="Fructose-1,6-Bisphosphatase, subunit A, domain 1"/>
    <property type="match status" value="1"/>
</dbReference>
<dbReference type="AlphaFoldDB" id="A0A1G6GMK7"/>
<dbReference type="FunFam" id="3.40.190.90:FF:000001">
    <property type="entry name" value="Fructose-1,6-bisphosphatase"/>
    <property type="match status" value="1"/>
</dbReference>
<keyword evidence="5" id="KW-0378">Hydrolase</keyword>
<dbReference type="NCBIfam" id="TIGR00330">
    <property type="entry name" value="glpX"/>
    <property type="match status" value="1"/>
</dbReference>
<accession>A0A1G6GMK7</accession>
<organism evidence="11 12">
    <name type="scientific">Raineyella antarctica</name>
    <dbReference type="NCBI Taxonomy" id="1577474"/>
    <lineage>
        <taxon>Bacteria</taxon>
        <taxon>Bacillati</taxon>
        <taxon>Actinomycetota</taxon>
        <taxon>Actinomycetes</taxon>
        <taxon>Propionibacteriales</taxon>
        <taxon>Propionibacteriaceae</taxon>
        <taxon>Raineyella</taxon>
    </lineage>
</organism>
<reference evidence="11 12" key="1">
    <citation type="submission" date="2016-06" db="EMBL/GenBank/DDBJ databases">
        <authorList>
            <person name="Olsen C.W."/>
            <person name="Carey S."/>
            <person name="Hinshaw L."/>
            <person name="Karasin A.I."/>
        </authorList>
    </citation>
    <scope>NUCLEOTIDE SEQUENCE [LARGE SCALE GENOMIC DNA]</scope>
    <source>
        <strain evidence="11 12">LZ-22</strain>
    </source>
</reference>
<keyword evidence="12" id="KW-1185">Reference proteome</keyword>
<feature type="binding site" evidence="10">
    <location>
        <begin position="176"/>
        <end position="178"/>
    </location>
    <ligand>
        <name>substrate</name>
    </ligand>
</feature>
<keyword evidence="4 9" id="KW-0479">Metal-binding</keyword>
<comment type="catalytic activity">
    <reaction evidence="1">
        <text>beta-D-fructose 1,6-bisphosphate + H2O = beta-D-fructose 6-phosphate + phosphate</text>
        <dbReference type="Rhea" id="RHEA:11064"/>
        <dbReference type="ChEBI" id="CHEBI:15377"/>
        <dbReference type="ChEBI" id="CHEBI:32966"/>
        <dbReference type="ChEBI" id="CHEBI:43474"/>
        <dbReference type="ChEBI" id="CHEBI:57634"/>
        <dbReference type="EC" id="3.1.3.11"/>
    </reaction>
</comment>
<feature type="binding site" evidence="9">
    <location>
        <position position="44"/>
    </location>
    <ligand>
        <name>Mn(2+)</name>
        <dbReference type="ChEBI" id="CHEBI:29035"/>
        <label>1</label>
    </ligand>
</feature>
<evidence type="ECO:0000256" key="9">
    <source>
        <dbReference type="PIRSR" id="PIRSR004532-1"/>
    </source>
</evidence>
<evidence type="ECO:0000256" key="4">
    <source>
        <dbReference type="ARBA" id="ARBA00022723"/>
    </source>
</evidence>
<name>A0A1G6GMK7_9ACTN</name>
<dbReference type="GO" id="GO:0030388">
    <property type="term" value="P:fructose 1,6-bisphosphate metabolic process"/>
    <property type="evidence" value="ECO:0007669"/>
    <property type="project" value="TreeGrafter"/>
</dbReference>
<dbReference type="EMBL" id="FMYF01000004">
    <property type="protein sequence ID" value="SDB83179.1"/>
    <property type="molecule type" value="Genomic_DNA"/>
</dbReference>